<dbReference type="SMART" id="SM00413">
    <property type="entry name" value="ETS"/>
    <property type="match status" value="1"/>
</dbReference>
<comment type="subcellular location">
    <subcellularLocation>
        <location evidence="1 5">Nucleus</location>
    </subcellularLocation>
</comment>
<organism evidence="9 10">
    <name type="scientific">Meganyctiphanes norvegica</name>
    <name type="common">Northern krill</name>
    <name type="synonym">Thysanopoda norvegica</name>
    <dbReference type="NCBI Taxonomy" id="48144"/>
    <lineage>
        <taxon>Eukaryota</taxon>
        <taxon>Metazoa</taxon>
        <taxon>Ecdysozoa</taxon>
        <taxon>Arthropoda</taxon>
        <taxon>Crustacea</taxon>
        <taxon>Multicrustacea</taxon>
        <taxon>Malacostraca</taxon>
        <taxon>Eumalacostraca</taxon>
        <taxon>Eucarida</taxon>
        <taxon>Euphausiacea</taxon>
        <taxon>Euphausiidae</taxon>
        <taxon>Meganyctiphanes</taxon>
    </lineage>
</organism>
<dbReference type="PANTHER" id="PTHR11849">
    <property type="entry name" value="ETS"/>
    <property type="match status" value="1"/>
</dbReference>
<dbReference type="CDD" id="cd08203">
    <property type="entry name" value="SAM_PNT"/>
    <property type="match status" value="1"/>
</dbReference>
<proteinExistence type="inferred from homology"/>
<evidence type="ECO:0000256" key="3">
    <source>
        <dbReference type="ARBA" id="ARBA00023125"/>
    </source>
</evidence>
<dbReference type="SUPFAM" id="SSF46785">
    <property type="entry name" value="Winged helix' DNA-binding domain"/>
    <property type="match status" value="1"/>
</dbReference>
<evidence type="ECO:0000259" key="8">
    <source>
        <dbReference type="PROSITE" id="PS51433"/>
    </source>
</evidence>
<evidence type="ECO:0000313" key="9">
    <source>
        <dbReference type="EMBL" id="CAL4068410.1"/>
    </source>
</evidence>
<dbReference type="PRINTS" id="PR00454">
    <property type="entry name" value="ETSDOMAIN"/>
</dbReference>
<dbReference type="GO" id="GO:0005634">
    <property type="term" value="C:nucleus"/>
    <property type="evidence" value="ECO:0007669"/>
    <property type="project" value="UniProtKB-SubCell"/>
</dbReference>
<evidence type="ECO:0000256" key="5">
    <source>
        <dbReference type="RuleBase" id="RU004019"/>
    </source>
</evidence>
<dbReference type="FunFam" id="1.10.10.10:FF:000039">
    <property type="entry name" value="Friend leukemia integration 1 transcription factor"/>
    <property type="match status" value="1"/>
</dbReference>
<dbReference type="GO" id="GO:0000981">
    <property type="term" value="F:DNA-binding transcription factor activity, RNA polymerase II-specific"/>
    <property type="evidence" value="ECO:0007669"/>
    <property type="project" value="TreeGrafter"/>
</dbReference>
<dbReference type="Proteomes" id="UP001497623">
    <property type="component" value="Unassembled WGS sequence"/>
</dbReference>
<comment type="similarity">
    <text evidence="2 5">Belongs to the ETS family.</text>
</comment>
<dbReference type="Pfam" id="PF02198">
    <property type="entry name" value="SAM_PNT"/>
    <property type="match status" value="1"/>
</dbReference>
<keyword evidence="4 5" id="KW-0539">Nucleus</keyword>
<dbReference type="InterPro" id="IPR013761">
    <property type="entry name" value="SAM/pointed_sf"/>
</dbReference>
<accession>A0AAV2Q1C9</accession>
<dbReference type="AlphaFoldDB" id="A0AAV2Q1C9"/>
<keyword evidence="10" id="KW-1185">Reference proteome</keyword>
<dbReference type="PROSITE" id="PS00346">
    <property type="entry name" value="ETS_DOMAIN_2"/>
    <property type="match status" value="1"/>
</dbReference>
<dbReference type="GO" id="GO:0030154">
    <property type="term" value="P:cell differentiation"/>
    <property type="evidence" value="ECO:0007669"/>
    <property type="project" value="TreeGrafter"/>
</dbReference>
<evidence type="ECO:0000259" key="7">
    <source>
        <dbReference type="PROSITE" id="PS50061"/>
    </source>
</evidence>
<evidence type="ECO:0000256" key="2">
    <source>
        <dbReference type="ARBA" id="ARBA00005562"/>
    </source>
</evidence>
<evidence type="ECO:0000256" key="6">
    <source>
        <dbReference type="SAM" id="MobiDB-lite"/>
    </source>
</evidence>
<dbReference type="Gene3D" id="1.10.10.10">
    <property type="entry name" value="Winged helix-like DNA-binding domain superfamily/Winged helix DNA-binding domain"/>
    <property type="match status" value="1"/>
</dbReference>
<feature type="region of interest" description="Disordered" evidence="6">
    <location>
        <begin position="550"/>
        <end position="576"/>
    </location>
</feature>
<feature type="region of interest" description="Disordered" evidence="6">
    <location>
        <begin position="140"/>
        <end position="165"/>
    </location>
</feature>
<feature type="domain" description="ETS" evidence="7">
    <location>
        <begin position="436"/>
        <end position="516"/>
    </location>
</feature>
<dbReference type="PROSITE" id="PS50061">
    <property type="entry name" value="ETS_DOMAIN_3"/>
    <property type="match status" value="1"/>
</dbReference>
<dbReference type="Gene3D" id="1.10.150.50">
    <property type="entry name" value="Transcription Factor, Ets-1"/>
    <property type="match status" value="1"/>
</dbReference>
<dbReference type="SMART" id="SM00251">
    <property type="entry name" value="SAM_PNT"/>
    <property type="match status" value="1"/>
</dbReference>
<feature type="compositionally biased region" description="Polar residues" evidence="6">
    <location>
        <begin position="140"/>
        <end position="152"/>
    </location>
</feature>
<dbReference type="InterPro" id="IPR000418">
    <property type="entry name" value="Ets_dom"/>
</dbReference>
<feature type="compositionally biased region" description="Polar residues" evidence="6">
    <location>
        <begin position="565"/>
        <end position="576"/>
    </location>
</feature>
<protein>
    <submittedName>
        <fullName evidence="9">Uncharacterized protein</fullName>
    </submittedName>
</protein>
<dbReference type="PANTHER" id="PTHR11849:SF304">
    <property type="entry name" value="DNA-BINDING PROTEIN D-ETS-3"/>
    <property type="match status" value="1"/>
</dbReference>
<evidence type="ECO:0000313" key="10">
    <source>
        <dbReference type="Proteomes" id="UP001497623"/>
    </source>
</evidence>
<dbReference type="InterPro" id="IPR036388">
    <property type="entry name" value="WH-like_DNA-bd_sf"/>
</dbReference>
<dbReference type="InterPro" id="IPR046328">
    <property type="entry name" value="ETS_fam"/>
</dbReference>
<dbReference type="GO" id="GO:0043565">
    <property type="term" value="F:sequence-specific DNA binding"/>
    <property type="evidence" value="ECO:0007669"/>
    <property type="project" value="InterPro"/>
</dbReference>
<sequence>MAAGPPPPLSWSADSTIPDLQLLVQGDAGSTGRTFAPQVFGAPGGVGGHLHHSLHQGYQQQQQQYQQHHQYQTTFLDPLHTSGSKTSLFVPYSENNPLTSGGEKNFAGSKNSLFVPTFTDIGPISPGGESGYNTGYDSPCSVGQPSPMSRTHGSPAPGRSPNCTTPGLLDLDVDANFITNSSKMLNNYDPYNTFDNQNTSYDNLLSNYDNSYEKLLPSYDNKLPSYNNNLPSYDNSLASYKENPSYDQQNLLNSSFDTVYSGGSPAYGYNSPAGCGSPYIESSYSPIPTPAFTIKDEMPRHEPIHTQQTNSNQQACVPNDPRQWSAQDIQNWISWAKKEFNLTPTLSADRLPTSGAQLCTMTRNEVQQRVGKASGKVLAQHIDCLLGNRGLSLPKDEILDLLEPEFDQQDDSIEGDPYEILGPLACRLATQGSGQIQLWQFLLEQLSDHANATVITWDGTTGEFKILEPDEIAKRWGDRKSKPNMNYDKLSRALRYYYDRNLMTKVPGKRYAYKFDFRQLEQLQQMQQSDSQSKPQPDLAFLTAALSSTTVTSPTVTSPPPYWSSGDTGTLTPRPW</sequence>
<dbReference type="InterPro" id="IPR036390">
    <property type="entry name" value="WH_DNA-bd_sf"/>
</dbReference>
<feature type="domain" description="PNT" evidence="8">
    <location>
        <begin position="303"/>
        <end position="389"/>
    </location>
</feature>
<name>A0AAV2Q1C9_MEGNR</name>
<dbReference type="SUPFAM" id="SSF47769">
    <property type="entry name" value="SAM/Pointed domain"/>
    <property type="match status" value="1"/>
</dbReference>
<keyword evidence="3 5" id="KW-0238">DNA-binding</keyword>
<dbReference type="PROSITE" id="PS51433">
    <property type="entry name" value="PNT"/>
    <property type="match status" value="1"/>
</dbReference>
<dbReference type="Pfam" id="PF00178">
    <property type="entry name" value="Ets"/>
    <property type="match status" value="1"/>
</dbReference>
<evidence type="ECO:0000256" key="1">
    <source>
        <dbReference type="ARBA" id="ARBA00004123"/>
    </source>
</evidence>
<dbReference type="EMBL" id="CAXKWB010003130">
    <property type="protein sequence ID" value="CAL4068410.1"/>
    <property type="molecule type" value="Genomic_DNA"/>
</dbReference>
<dbReference type="InterPro" id="IPR003118">
    <property type="entry name" value="Pointed_dom"/>
</dbReference>
<gene>
    <name evidence="9" type="ORF">MNOR_LOCUS7212</name>
</gene>
<reference evidence="9 10" key="1">
    <citation type="submission" date="2024-05" db="EMBL/GenBank/DDBJ databases">
        <authorList>
            <person name="Wallberg A."/>
        </authorList>
    </citation>
    <scope>NUCLEOTIDE SEQUENCE [LARGE SCALE GENOMIC DNA]</scope>
</reference>
<comment type="caution">
    <text evidence="9">The sequence shown here is derived from an EMBL/GenBank/DDBJ whole genome shotgun (WGS) entry which is preliminary data.</text>
</comment>
<evidence type="ECO:0000256" key="4">
    <source>
        <dbReference type="ARBA" id="ARBA00023242"/>
    </source>
</evidence>